<keyword evidence="2" id="KW-0472">Membrane</keyword>
<dbReference type="AlphaFoldDB" id="A0A5N5MC64"/>
<dbReference type="PANTHER" id="PTHR35768:SF1">
    <property type="entry name" value="PROTEIN MULTIPOLAR SPINDLE 1"/>
    <property type="match status" value="1"/>
</dbReference>
<organism evidence="3 4">
    <name type="scientific">Salix brachista</name>
    <dbReference type="NCBI Taxonomy" id="2182728"/>
    <lineage>
        <taxon>Eukaryota</taxon>
        <taxon>Viridiplantae</taxon>
        <taxon>Streptophyta</taxon>
        <taxon>Embryophyta</taxon>
        <taxon>Tracheophyta</taxon>
        <taxon>Spermatophyta</taxon>
        <taxon>Magnoliopsida</taxon>
        <taxon>eudicotyledons</taxon>
        <taxon>Gunneridae</taxon>
        <taxon>Pentapetalae</taxon>
        <taxon>rosids</taxon>
        <taxon>fabids</taxon>
        <taxon>Malpighiales</taxon>
        <taxon>Salicaceae</taxon>
        <taxon>Saliceae</taxon>
        <taxon>Salix</taxon>
    </lineage>
</organism>
<sequence>MASSEPATDTKMASSPTDEQSLKLAVAISLLRSKLLRKQPPPPPRPSNPPSETDALRWKRKAKERKQELLRLREDLREAEDPSQCDLFPQTALCKCYFFDNLGKVSPKPVGDGSDCRFNDILRRRFLRQVRIKERRKRINNSNIKRFSDIYSKNEAEQLRAAVDFLVELCDTTSPVEEANFANWSHQAADFILESTICSSFHGSVGCNSIAAVILCRLVILLLTLTKERMCKLIGHNRDADRKGSILAIYAIIALIFSLSLVASLRNLLSIGNNMELIEGIVSSLIVRLVKRMCSPSHGDESRQTDTDTDTQFYIQHLIRKLGCEPHIGQRAILSVSQRISMVAENLLFLDPFDEAFSNMHECLFIMVQLIEFLISNYLLTWSRDEGFDHELNIVSVLLFTGFEIKLYKQASETIHMTSDSFIAVLFEEWVTSVVHARKASELLESRNGLYVLYMDRVTGELAKHVGQLPNVCVSCLEFQWRPTVYDTNALLGTYMTPMRPVFTFLLLSLLLLSRYLPSSAASSQFDEVLTKSQLPQGRQNDGIRSLQTRKLGIYMRKKSRSYRPGTGRKSSAIRIQISPGHVIGSVLTLLGFFLL</sequence>
<comment type="caution">
    <text evidence="3">The sequence shown here is derived from an EMBL/GenBank/DDBJ whole genome shotgun (WGS) entry which is preliminary data.</text>
</comment>
<dbReference type="GO" id="GO:0042138">
    <property type="term" value="P:meiotic DNA double-strand break formation"/>
    <property type="evidence" value="ECO:0007669"/>
    <property type="project" value="InterPro"/>
</dbReference>
<dbReference type="Proteomes" id="UP000326939">
    <property type="component" value="Chromosome 6"/>
</dbReference>
<keyword evidence="2" id="KW-1133">Transmembrane helix</keyword>
<evidence type="ECO:0000256" key="2">
    <source>
        <dbReference type="SAM" id="Phobius"/>
    </source>
</evidence>
<evidence type="ECO:0000256" key="1">
    <source>
        <dbReference type="SAM" id="MobiDB-lite"/>
    </source>
</evidence>
<feature type="region of interest" description="Disordered" evidence="1">
    <location>
        <begin position="33"/>
        <end position="58"/>
    </location>
</feature>
<protein>
    <recommendedName>
        <fullName evidence="5">Protein MULTIPOLAR SPINDLE 1</fullName>
    </recommendedName>
</protein>
<keyword evidence="2" id="KW-0812">Transmembrane</keyword>
<feature type="region of interest" description="Disordered" evidence="1">
    <location>
        <begin position="1"/>
        <end position="21"/>
    </location>
</feature>
<feature type="compositionally biased region" description="Pro residues" evidence="1">
    <location>
        <begin position="39"/>
        <end position="49"/>
    </location>
</feature>
<dbReference type="PANTHER" id="PTHR35768">
    <property type="entry name" value="PROTEIN MULTIPOLAR SPINDLE 1"/>
    <property type="match status" value="1"/>
</dbReference>
<feature type="compositionally biased region" description="Polar residues" evidence="1">
    <location>
        <begin position="1"/>
        <end position="19"/>
    </location>
</feature>
<name>A0A5N5MC64_9ROSI</name>
<evidence type="ECO:0000313" key="4">
    <source>
        <dbReference type="Proteomes" id="UP000326939"/>
    </source>
</evidence>
<dbReference type="GO" id="GO:0007140">
    <property type="term" value="P:male meiotic nuclear division"/>
    <property type="evidence" value="ECO:0007669"/>
    <property type="project" value="TreeGrafter"/>
</dbReference>
<evidence type="ECO:0000313" key="3">
    <source>
        <dbReference type="EMBL" id="KAB5552770.1"/>
    </source>
</evidence>
<feature type="transmembrane region" description="Helical" evidence="2">
    <location>
        <begin position="246"/>
        <end position="265"/>
    </location>
</feature>
<dbReference type="InterPro" id="IPR037500">
    <property type="entry name" value="Msp1"/>
</dbReference>
<gene>
    <name evidence="3" type="ORF">DKX38_010081</name>
</gene>
<dbReference type="GO" id="GO:0000212">
    <property type="term" value="P:meiotic spindle organization"/>
    <property type="evidence" value="ECO:0007669"/>
    <property type="project" value="InterPro"/>
</dbReference>
<feature type="transmembrane region" description="Helical" evidence="2">
    <location>
        <begin position="201"/>
        <end position="225"/>
    </location>
</feature>
<reference evidence="4" key="1">
    <citation type="journal article" date="2019" name="Gigascience">
        <title>De novo genome assembly of the endangered Acer yangbiense, a plant species with extremely small populations endemic to Yunnan Province, China.</title>
        <authorList>
            <person name="Yang J."/>
            <person name="Wariss H.M."/>
            <person name="Tao L."/>
            <person name="Zhang R."/>
            <person name="Yun Q."/>
            <person name="Hollingsworth P."/>
            <person name="Dao Z."/>
            <person name="Luo G."/>
            <person name="Guo H."/>
            <person name="Ma Y."/>
            <person name="Sun W."/>
        </authorList>
    </citation>
    <scope>NUCLEOTIDE SEQUENCE [LARGE SCALE GENOMIC DNA]</scope>
    <source>
        <strain evidence="4">cv. br00</strain>
    </source>
</reference>
<evidence type="ECO:0008006" key="5">
    <source>
        <dbReference type="Google" id="ProtNLM"/>
    </source>
</evidence>
<accession>A0A5N5MC64</accession>
<keyword evidence="4" id="KW-1185">Reference proteome</keyword>
<dbReference type="EMBL" id="VDCV01000006">
    <property type="protein sequence ID" value="KAB5552770.1"/>
    <property type="molecule type" value="Genomic_DNA"/>
</dbReference>
<proteinExistence type="predicted"/>
<dbReference type="GO" id="GO:0007059">
    <property type="term" value="P:chromosome segregation"/>
    <property type="evidence" value="ECO:0007669"/>
    <property type="project" value="TreeGrafter"/>
</dbReference>